<evidence type="ECO:0000256" key="1">
    <source>
        <dbReference type="ARBA" id="ARBA00001946"/>
    </source>
</evidence>
<dbReference type="Proteomes" id="UP001174909">
    <property type="component" value="Unassembled WGS sequence"/>
</dbReference>
<comment type="similarity">
    <text evidence="3">Belongs to the Nudix hydrolase family.</text>
</comment>
<dbReference type="PANTHER" id="PTHR11839:SF18">
    <property type="entry name" value="NUDIX HYDROLASE DOMAIN-CONTAINING PROTEIN"/>
    <property type="match status" value="1"/>
</dbReference>
<comment type="caution">
    <text evidence="5">The sequence shown here is derived from an EMBL/GenBank/DDBJ whole genome shotgun (WGS) entry which is preliminary data.</text>
</comment>
<dbReference type="GO" id="GO:0006753">
    <property type="term" value="P:nucleoside phosphate metabolic process"/>
    <property type="evidence" value="ECO:0007669"/>
    <property type="project" value="TreeGrafter"/>
</dbReference>
<dbReference type="PROSITE" id="PS51462">
    <property type="entry name" value="NUDIX"/>
    <property type="match status" value="1"/>
</dbReference>
<dbReference type="InterPro" id="IPR020084">
    <property type="entry name" value="NUDIX_hydrolase_CS"/>
</dbReference>
<dbReference type="PANTHER" id="PTHR11839">
    <property type="entry name" value="UDP/ADP-SUGAR PYROPHOSPHATASE"/>
    <property type="match status" value="1"/>
</dbReference>
<dbReference type="GO" id="GO:0019693">
    <property type="term" value="P:ribose phosphate metabolic process"/>
    <property type="evidence" value="ECO:0007669"/>
    <property type="project" value="TreeGrafter"/>
</dbReference>
<evidence type="ECO:0000256" key="3">
    <source>
        <dbReference type="RuleBase" id="RU003476"/>
    </source>
</evidence>
<dbReference type="InterPro" id="IPR015797">
    <property type="entry name" value="NUDIX_hydrolase-like_dom_sf"/>
</dbReference>
<proteinExistence type="inferred from homology"/>
<dbReference type="AlphaFoldDB" id="A0AA35XCP8"/>
<dbReference type="InterPro" id="IPR000086">
    <property type="entry name" value="NUDIX_hydrolase_dom"/>
</dbReference>
<dbReference type="GO" id="GO:0005829">
    <property type="term" value="C:cytosol"/>
    <property type="evidence" value="ECO:0007669"/>
    <property type="project" value="TreeGrafter"/>
</dbReference>
<organism evidence="5 6">
    <name type="scientific">Geodia barretti</name>
    <name type="common">Barrett's horny sponge</name>
    <dbReference type="NCBI Taxonomy" id="519541"/>
    <lineage>
        <taxon>Eukaryota</taxon>
        <taxon>Metazoa</taxon>
        <taxon>Porifera</taxon>
        <taxon>Demospongiae</taxon>
        <taxon>Heteroscleromorpha</taxon>
        <taxon>Tetractinellida</taxon>
        <taxon>Astrophorina</taxon>
        <taxon>Geodiidae</taxon>
        <taxon>Geodia</taxon>
    </lineage>
</organism>
<protein>
    <submittedName>
        <fullName evidence="5">ADP-ribose pyrophosphatase</fullName>
    </submittedName>
</protein>
<keyword evidence="6" id="KW-1185">Reference proteome</keyword>
<dbReference type="PRINTS" id="PR00502">
    <property type="entry name" value="NUDIXFAMILY"/>
</dbReference>
<dbReference type="FunFam" id="3.90.79.10:FF:000024">
    <property type="entry name" value="ADP-ribose pyrophosphatase"/>
    <property type="match status" value="1"/>
</dbReference>
<reference evidence="5" key="1">
    <citation type="submission" date="2023-03" db="EMBL/GenBank/DDBJ databases">
        <authorList>
            <person name="Steffen K."/>
            <person name="Cardenas P."/>
        </authorList>
    </citation>
    <scope>NUCLEOTIDE SEQUENCE</scope>
</reference>
<name>A0AA35XCP8_GEOBA</name>
<evidence type="ECO:0000259" key="4">
    <source>
        <dbReference type="PROSITE" id="PS51462"/>
    </source>
</evidence>
<accession>A0AA35XCP8</accession>
<gene>
    <name evidence="5" type="ORF">GBAR_LOCUS28771</name>
</gene>
<evidence type="ECO:0000256" key="2">
    <source>
        <dbReference type="ARBA" id="ARBA00022801"/>
    </source>
</evidence>
<comment type="cofactor">
    <cofactor evidence="1">
        <name>Mg(2+)</name>
        <dbReference type="ChEBI" id="CHEBI:18420"/>
    </cofactor>
</comment>
<keyword evidence="2 3" id="KW-0378">Hydrolase</keyword>
<dbReference type="PROSITE" id="PS00893">
    <property type="entry name" value="NUDIX_BOX"/>
    <property type="match status" value="1"/>
</dbReference>
<sequence>MTTPARNEPTISTRTVFEGRILNVRVDTVQLVNGRTSTREIVEHAPSICVVPLDTDGRVMLVRQYRKPAGAFLLEVPAGGIEPGENPEVAALRELQEEIGHRAGRLRPLTGFWLAPGWCNEFMYSFLATELTPARLESDDDEFIDVEKVALSDVPGLIGNGTIQDAKSVASLLLAMRILASPAQ</sequence>
<evidence type="ECO:0000313" key="5">
    <source>
        <dbReference type="EMBL" id="CAI8052614.1"/>
    </source>
</evidence>
<dbReference type="EMBL" id="CASHTH010004026">
    <property type="protein sequence ID" value="CAI8052614.1"/>
    <property type="molecule type" value="Genomic_DNA"/>
</dbReference>
<evidence type="ECO:0000313" key="6">
    <source>
        <dbReference type="Proteomes" id="UP001174909"/>
    </source>
</evidence>
<feature type="domain" description="Nudix hydrolase" evidence="4">
    <location>
        <begin position="43"/>
        <end position="171"/>
    </location>
</feature>
<dbReference type="Gene3D" id="3.90.79.10">
    <property type="entry name" value="Nucleoside Triphosphate Pyrophosphohydrolase"/>
    <property type="match status" value="1"/>
</dbReference>
<dbReference type="GO" id="GO:0016462">
    <property type="term" value="F:pyrophosphatase activity"/>
    <property type="evidence" value="ECO:0007669"/>
    <property type="project" value="UniProtKB-ARBA"/>
</dbReference>
<dbReference type="CDD" id="cd03424">
    <property type="entry name" value="NUDIX_ADPRase_Nudt5_UGPPase_Nudt14"/>
    <property type="match status" value="1"/>
</dbReference>
<dbReference type="Pfam" id="PF00293">
    <property type="entry name" value="NUDIX"/>
    <property type="match status" value="1"/>
</dbReference>
<dbReference type="SUPFAM" id="SSF55811">
    <property type="entry name" value="Nudix"/>
    <property type="match status" value="1"/>
</dbReference>
<dbReference type="InterPro" id="IPR020476">
    <property type="entry name" value="Nudix_hydrolase"/>
</dbReference>